<dbReference type="HAMAP" id="MF_01334">
    <property type="entry name" value="Ribosomal_bL25_CTC"/>
    <property type="match status" value="1"/>
</dbReference>
<feature type="compositionally biased region" description="Polar residues" evidence="6">
    <location>
        <begin position="208"/>
        <end position="223"/>
    </location>
</feature>
<dbReference type="InterPro" id="IPR020930">
    <property type="entry name" value="Ribosomal_uL5_bac-type"/>
</dbReference>
<dbReference type="InterPro" id="IPR037121">
    <property type="entry name" value="Ribosomal_bL25_C"/>
</dbReference>
<organism evidence="9 10">
    <name type="scientific">Candidatus Acididesulfobacter diazotrophicus</name>
    <dbReference type="NCBI Taxonomy" id="2597226"/>
    <lineage>
        <taxon>Bacteria</taxon>
        <taxon>Deltaproteobacteria</taxon>
        <taxon>Candidatus Acidulodesulfobacterales</taxon>
        <taxon>Candidatus Acididesulfobacter</taxon>
    </lineage>
</organism>
<dbReference type="GO" id="GO:0022625">
    <property type="term" value="C:cytosolic large ribosomal subunit"/>
    <property type="evidence" value="ECO:0007669"/>
    <property type="project" value="TreeGrafter"/>
</dbReference>
<accession>A0A519BJM3</accession>
<dbReference type="NCBIfam" id="TIGR00731">
    <property type="entry name" value="bL25_bact_ctc"/>
    <property type="match status" value="1"/>
</dbReference>
<feature type="region of interest" description="Disordered" evidence="6">
    <location>
        <begin position="197"/>
        <end position="223"/>
    </location>
</feature>
<dbReference type="EMBL" id="SGBB01000044">
    <property type="protein sequence ID" value="RZD17473.1"/>
    <property type="molecule type" value="Genomic_DNA"/>
</dbReference>
<proteinExistence type="inferred from homology"/>
<sequence>MKIKRRYKLEKVNLNINVRQKTENVKSLRKNGFIPGIIYSKHSSPVSISLNSKEFYKTFAKSSISSFIDVTSDKKEINGKTAVIKEIQKDPVKDNVIHIDFHEVLMNEKIEIEAALHFVGKAEGIKLGGILEPLMRHVLISGFPKDIVDVINVDVSSLQVGDILHASDLKIGEGLEIITDPEAAIVMIAEPNVEEVTQKAAEEKSETAEQTAASKPQTQSKSE</sequence>
<evidence type="ECO:0000313" key="9">
    <source>
        <dbReference type="EMBL" id="RZD17473.1"/>
    </source>
</evidence>
<evidence type="ECO:0000256" key="3">
    <source>
        <dbReference type="ARBA" id="ARBA00022980"/>
    </source>
</evidence>
<evidence type="ECO:0000259" key="8">
    <source>
        <dbReference type="Pfam" id="PF14693"/>
    </source>
</evidence>
<comment type="function">
    <text evidence="5">This is one of the proteins that binds to the 5S RNA in the ribosome where it forms part of the central protuberance.</text>
</comment>
<dbReference type="PANTHER" id="PTHR33284">
    <property type="entry name" value="RIBOSOMAL PROTEIN L25/GLN-TRNA SYNTHETASE, ANTI-CODON-BINDING DOMAIN-CONTAINING PROTEIN"/>
    <property type="match status" value="1"/>
</dbReference>
<keyword evidence="1 5" id="KW-0699">rRNA-binding</keyword>
<dbReference type="GO" id="GO:0006412">
    <property type="term" value="P:translation"/>
    <property type="evidence" value="ECO:0007669"/>
    <property type="project" value="UniProtKB-UniRule"/>
</dbReference>
<comment type="similarity">
    <text evidence="5">Belongs to the bacterial ribosomal protein bL25 family. CTC subfamily.</text>
</comment>
<feature type="compositionally biased region" description="Basic and acidic residues" evidence="6">
    <location>
        <begin position="197"/>
        <end position="207"/>
    </location>
</feature>
<dbReference type="Gene3D" id="2.40.240.10">
    <property type="entry name" value="Ribosomal Protein L25, Chain P"/>
    <property type="match status" value="1"/>
</dbReference>
<dbReference type="GO" id="GO:0008097">
    <property type="term" value="F:5S rRNA binding"/>
    <property type="evidence" value="ECO:0007669"/>
    <property type="project" value="InterPro"/>
</dbReference>
<dbReference type="InterPro" id="IPR011035">
    <property type="entry name" value="Ribosomal_bL25/Gln-tRNA_synth"/>
</dbReference>
<keyword evidence="2 5" id="KW-0694">RNA-binding</keyword>
<evidence type="ECO:0000256" key="1">
    <source>
        <dbReference type="ARBA" id="ARBA00022730"/>
    </source>
</evidence>
<dbReference type="Proteomes" id="UP000319296">
    <property type="component" value="Unassembled WGS sequence"/>
</dbReference>
<evidence type="ECO:0000256" key="5">
    <source>
        <dbReference type="HAMAP-Rule" id="MF_01334"/>
    </source>
</evidence>
<dbReference type="Gene3D" id="2.170.120.20">
    <property type="entry name" value="Ribosomal protein L25, beta domain"/>
    <property type="match status" value="1"/>
</dbReference>
<feature type="domain" description="Large ribosomal subunit protein bL25 beta" evidence="8">
    <location>
        <begin position="109"/>
        <end position="191"/>
    </location>
</feature>
<dbReference type="InterPro" id="IPR020057">
    <property type="entry name" value="Ribosomal_bL25_b-dom"/>
</dbReference>
<dbReference type="InterPro" id="IPR029751">
    <property type="entry name" value="Ribosomal_L25_dom"/>
</dbReference>
<dbReference type="CDD" id="cd00495">
    <property type="entry name" value="Ribosomal_L25_TL5_CTC"/>
    <property type="match status" value="1"/>
</dbReference>
<dbReference type="InterPro" id="IPR020056">
    <property type="entry name" value="Rbsml_bL25/Gln-tRNA_synth_N"/>
</dbReference>
<evidence type="ECO:0000256" key="6">
    <source>
        <dbReference type="SAM" id="MobiDB-lite"/>
    </source>
</evidence>
<dbReference type="InterPro" id="IPR001021">
    <property type="entry name" value="Ribosomal_bL25_long"/>
</dbReference>
<evidence type="ECO:0000313" key="10">
    <source>
        <dbReference type="Proteomes" id="UP000319296"/>
    </source>
</evidence>
<comment type="caution">
    <text evidence="9">The sequence shown here is derived from an EMBL/GenBank/DDBJ whole genome shotgun (WGS) entry which is preliminary data.</text>
</comment>
<evidence type="ECO:0000256" key="4">
    <source>
        <dbReference type="ARBA" id="ARBA00023274"/>
    </source>
</evidence>
<dbReference type="Pfam" id="PF14693">
    <property type="entry name" value="Ribosomal_TL5_C"/>
    <property type="match status" value="1"/>
</dbReference>
<dbReference type="SUPFAM" id="SSF50715">
    <property type="entry name" value="Ribosomal protein L25-like"/>
    <property type="match status" value="1"/>
</dbReference>
<comment type="subunit">
    <text evidence="5">Part of the 50S ribosomal subunit; part of the 5S rRNA/L5/L18/L25 subcomplex. Contacts the 5S rRNA. Binds to the 5S rRNA independently of L5 and L18.</text>
</comment>
<dbReference type="AlphaFoldDB" id="A0A519BJM3"/>
<gene>
    <name evidence="5" type="primary">rplY</name>
    <name evidence="5" type="synonym">ctc</name>
    <name evidence="9" type="ORF">EVG15_10975</name>
</gene>
<name>A0A519BJM3_9DELT</name>
<feature type="domain" description="Large ribosomal subunit protein bL25 L25" evidence="7">
    <location>
        <begin position="14"/>
        <end position="101"/>
    </location>
</feature>
<keyword evidence="3 5" id="KW-0689">Ribosomal protein</keyword>
<dbReference type="GO" id="GO:0003735">
    <property type="term" value="F:structural constituent of ribosome"/>
    <property type="evidence" value="ECO:0007669"/>
    <property type="project" value="InterPro"/>
</dbReference>
<protein>
    <recommendedName>
        <fullName evidence="5">Large ribosomal subunit protein bL25</fullName>
    </recommendedName>
    <alternativeName>
        <fullName evidence="5">General stress protein CTC</fullName>
    </alternativeName>
</protein>
<reference evidence="9 10" key="1">
    <citation type="journal article" date="2019" name="ISME J.">
        <title>Insights into ecological role of a new deltaproteobacterial order Candidatus Acidulodesulfobacterales by metagenomics and metatranscriptomics.</title>
        <authorList>
            <person name="Tan S."/>
            <person name="Liu J."/>
            <person name="Fang Y."/>
            <person name="Hedlund B.P."/>
            <person name="Lian Z.H."/>
            <person name="Huang L.Y."/>
            <person name="Li J.T."/>
            <person name="Huang L.N."/>
            <person name="Li W.J."/>
            <person name="Jiang H.C."/>
            <person name="Dong H.L."/>
            <person name="Shu W.S."/>
        </authorList>
    </citation>
    <scope>NUCLEOTIDE SEQUENCE [LARGE SCALE GENOMIC DNA]</scope>
    <source>
        <strain evidence="9">AP1</strain>
    </source>
</reference>
<keyword evidence="4 5" id="KW-0687">Ribonucleoprotein</keyword>
<evidence type="ECO:0000256" key="2">
    <source>
        <dbReference type="ARBA" id="ARBA00022884"/>
    </source>
</evidence>
<dbReference type="PANTHER" id="PTHR33284:SF1">
    <property type="entry name" value="RIBOSOMAL PROTEIN L25_GLN-TRNA SYNTHETASE, ANTI-CODON-BINDING DOMAIN-CONTAINING PROTEIN"/>
    <property type="match status" value="1"/>
</dbReference>
<evidence type="ECO:0000259" key="7">
    <source>
        <dbReference type="Pfam" id="PF01386"/>
    </source>
</evidence>
<dbReference type="Pfam" id="PF01386">
    <property type="entry name" value="Ribosomal_L25p"/>
    <property type="match status" value="1"/>
</dbReference>